<dbReference type="OrthoDB" id="10669548at2759"/>
<evidence type="ECO:0000313" key="1">
    <source>
        <dbReference type="EMBL" id="KAF2968915.1"/>
    </source>
</evidence>
<dbReference type="AlphaFoldDB" id="A0A7C8MVA5"/>
<protein>
    <submittedName>
        <fullName evidence="1">Uncharacterized protein</fullName>
    </submittedName>
</protein>
<dbReference type="Proteomes" id="UP000481858">
    <property type="component" value="Unassembled WGS sequence"/>
</dbReference>
<proteinExistence type="predicted"/>
<accession>A0A7C8MVA5</accession>
<dbReference type="InParanoid" id="A0A7C8MVA5"/>
<sequence>MDHEPRSLPSRPGVATSFGKITCNDGADHFPTSHKSPNRLGTAQVGAAQQVLDAPYANSSSPAVGAIEVTSVAVAAGEGGKVSFATTPSLAQLSHIHSTGSRDQARRRLGRYSATTLCPRALVLDPRAQLGPRVGEPGASLLTLFFRRPPFSLTFAFGGWVGPEETGPHHPLFATDAVANGGHVKPHAINSKAGAYPWVWA</sequence>
<name>A0A7C8MVA5_9PEZI</name>
<dbReference type="EMBL" id="WUBL01000044">
    <property type="protein sequence ID" value="KAF2968915.1"/>
    <property type="molecule type" value="Genomic_DNA"/>
</dbReference>
<gene>
    <name evidence="1" type="ORF">GQX73_g4703</name>
</gene>
<keyword evidence="2" id="KW-1185">Reference proteome</keyword>
<comment type="caution">
    <text evidence="1">The sequence shown here is derived from an EMBL/GenBank/DDBJ whole genome shotgun (WGS) entry which is preliminary data.</text>
</comment>
<reference evidence="1 2" key="1">
    <citation type="submission" date="2019-12" db="EMBL/GenBank/DDBJ databases">
        <title>Draft genome sequence of the ascomycete Xylaria multiplex DSM 110363.</title>
        <authorList>
            <person name="Buettner E."/>
            <person name="Kellner H."/>
        </authorList>
    </citation>
    <scope>NUCLEOTIDE SEQUENCE [LARGE SCALE GENOMIC DNA]</scope>
    <source>
        <strain evidence="1 2">DSM 110363</strain>
    </source>
</reference>
<evidence type="ECO:0000313" key="2">
    <source>
        <dbReference type="Proteomes" id="UP000481858"/>
    </source>
</evidence>
<organism evidence="1 2">
    <name type="scientific">Xylaria multiplex</name>
    <dbReference type="NCBI Taxonomy" id="323545"/>
    <lineage>
        <taxon>Eukaryota</taxon>
        <taxon>Fungi</taxon>
        <taxon>Dikarya</taxon>
        <taxon>Ascomycota</taxon>
        <taxon>Pezizomycotina</taxon>
        <taxon>Sordariomycetes</taxon>
        <taxon>Xylariomycetidae</taxon>
        <taxon>Xylariales</taxon>
        <taxon>Xylariaceae</taxon>
        <taxon>Xylaria</taxon>
    </lineage>
</organism>